<dbReference type="AlphaFoldDB" id="A0AAD9D9L2"/>
<keyword evidence="4" id="KW-1185">Reference proteome</keyword>
<reference evidence="3" key="1">
    <citation type="submission" date="2023-06" db="EMBL/GenBank/DDBJ databases">
        <title>Survivors Of The Sea: Transcriptome response of Skeletonema marinoi to long-term dormancy.</title>
        <authorList>
            <person name="Pinder M.I.M."/>
            <person name="Kourtchenko O."/>
            <person name="Robertson E.K."/>
            <person name="Larsson T."/>
            <person name="Maumus F."/>
            <person name="Osuna-Cruz C.M."/>
            <person name="Vancaester E."/>
            <person name="Stenow R."/>
            <person name="Vandepoele K."/>
            <person name="Ploug H."/>
            <person name="Bruchert V."/>
            <person name="Godhe A."/>
            <person name="Topel M."/>
        </authorList>
    </citation>
    <scope>NUCLEOTIDE SEQUENCE</scope>
    <source>
        <strain evidence="3">R05AC</strain>
    </source>
</reference>
<dbReference type="EMBL" id="JATAAI010000018">
    <property type="protein sequence ID" value="KAK1739331.1"/>
    <property type="molecule type" value="Genomic_DNA"/>
</dbReference>
<name>A0AAD9D9L2_9STRA</name>
<proteinExistence type="predicted"/>
<evidence type="ECO:0000313" key="3">
    <source>
        <dbReference type="EMBL" id="KAK1739331.1"/>
    </source>
</evidence>
<dbReference type="PROSITE" id="PS50280">
    <property type="entry name" value="SET"/>
    <property type="match status" value="1"/>
</dbReference>
<feature type="chain" id="PRO_5042178456" description="SET domain-containing protein" evidence="1">
    <location>
        <begin position="24"/>
        <end position="327"/>
    </location>
</feature>
<evidence type="ECO:0000256" key="1">
    <source>
        <dbReference type="SAM" id="SignalP"/>
    </source>
</evidence>
<evidence type="ECO:0000259" key="2">
    <source>
        <dbReference type="PROSITE" id="PS50280"/>
    </source>
</evidence>
<sequence>MMKRTLLLSSLALLVACGTSAAAAPADYESKMQAALDNYAAHSDEILQRAIKVGNDGAAIDSVEIDANGDVTSSSSAALYAEFGSAAVNTALDRINKEIEQQDLLEETLDPEMWARFSYWDLHDFFGCEKAFDSPRPLWTDQQWYDVWDLYHEFIEEDKKDGPFTKVRAYQFSKDYMDLSQNAIPFQSGEKGRGLQAVRDIKAGEMVFKATNNTIVFNYGHTWRKLLFAVNERDPSITCDMHVWSWVQDLYDGGPMKIVMDLDSGSLLNEGRDNVKGWDPPNVQCGLPDATRCDMDYYAYRDIKKGDELLIDYREFAFLDSWPAMGL</sequence>
<dbReference type="InterPro" id="IPR046341">
    <property type="entry name" value="SET_dom_sf"/>
</dbReference>
<evidence type="ECO:0000313" key="4">
    <source>
        <dbReference type="Proteomes" id="UP001224775"/>
    </source>
</evidence>
<comment type="caution">
    <text evidence="3">The sequence shown here is derived from an EMBL/GenBank/DDBJ whole genome shotgun (WGS) entry which is preliminary data.</text>
</comment>
<gene>
    <name evidence="3" type="ORF">QTG54_009874</name>
</gene>
<dbReference type="InterPro" id="IPR001214">
    <property type="entry name" value="SET_dom"/>
</dbReference>
<dbReference type="SUPFAM" id="SSF82199">
    <property type="entry name" value="SET domain"/>
    <property type="match status" value="1"/>
</dbReference>
<keyword evidence="1" id="KW-0732">Signal</keyword>
<accession>A0AAD9D9L2</accession>
<dbReference type="Proteomes" id="UP001224775">
    <property type="component" value="Unassembled WGS sequence"/>
</dbReference>
<feature type="domain" description="SET" evidence="2">
    <location>
        <begin position="181"/>
        <end position="314"/>
    </location>
</feature>
<dbReference type="Gene3D" id="2.170.270.10">
    <property type="entry name" value="SET domain"/>
    <property type="match status" value="1"/>
</dbReference>
<protein>
    <recommendedName>
        <fullName evidence="2">SET domain-containing protein</fullName>
    </recommendedName>
</protein>
<feature type="signal peptide" evidence="1">
    <location>
        <begin position="1"/>
        <end position="23"/>
    </location>
</feature>
<dbReference type="PROSITE" id="PS51257">
    <property type="entry name" value="PROKAR_LIPOPROTEIN"/>
    <property type="match status" value="1"/>
</dbReference>
<organism evidence="3 4">
    <name type="scientific">Skeletonema marinoi</name>
    <dbReference type="NCBI Taxonomy" id="267567"/>
    <lineage>
        <taxon>Eukaryota</taxon>
        <taxon>Sar</taxon>
        <taxon>Stramenopiles</taxon>
        <taxon>Ochrophyta</taxon>
        <taxon>Bacillariophyta</taxon>
        <taxon>Coscinodiscophyceae</taxon>
        <taxon>Thalassiosirophycidae</taxon>
        <taxon>Thalassiosirales</taxon>
        <taxon>Skeletonemataceae</taxon>
        <taxon>Skeletonema</taxon>
        <taxon>Skeletonema marinoi-dohrnii complex</taxon>
    </lineage>
</organism>
<dbReference type="Pfam" id="PF00856">
    <property type="entry name" value="SET"/>
    <property type="match status" value="1"/>
</dbReference>